<evidence type="ECO:0000313" key="9">
    <source>
        <dbReference type="Proteomes" id="UP000077266"/>
    </source>
</evidence>
<evidence type="ECO:0000256" key="3">
    <source>
        <dbReference type="ARBA" id="ARBA00023015"/>
    </source>
</evidence>
<dbReference type="Pfam" id="PF00172">
    <property type="entry name" value="Zn_clus"/>
    <property type="match status" value="1"/>
</dbReference>
<dbReference type="SUPFAM" id="SSF57701">
    <property type="entry name" value="Zn2/Cys6 DNA-binding domain"/>
    <property type="match status" value="1"/>
</dbReference>
<dbReference type="InParanoid" id="A0A165DS98"/>
<dbReference type="CDD" id="cd00067">
    <property type="entry name" value="GAL4"/>
    <property type="match status" value="1"/>
</dbReference>
<dbReference type="PROSITE" id="PS00463">
    <property type="entry name" value="ZN2_CY6_FUNGAL_1"/>
    <property type="match status" value="1"/>
</dbReference>
<accession>A0A165DS98</accession>
<comment type="subcellular location">
    <subcellularLocation>
        <location evidence="1">Nucleus</location>
    </subcellularLocation>
</comment>
<dbReference type="PROSITE" id="PS50048">
    <property type="entry name" value="ZN2_CY6_FUNGAL_2"/>
    <property type="match status" value="1"/>
</dbReference>
<feature type="region of interest" description="Disordered" evidence="6">
    <location>
        <begin position="83"/>
        <end position="124"/>
    </location>
</feature>
<feature type="compositionally biased region" description="Polar residues" evidence="6">
    <location>
        <begin position="17"/>
        <end position="28"/>
    </location>
</feature>
<evidence type="ECO:0000256" key="6">
    <source>
        <dbReference type="SAM" id="MobiDB-lite"/>
    </source>
</evidence>
<dbReference type="PANTHER" id="PTHR47338:SF27">
    <property type="entry name" value="ZN(II)2CYS6 TRANSCRIPTION FACTOR (EUROFUNG)"/>
    <property type="match status" value="1"/>
</dbReference>
<dbReference type="Proteomes" id="UP000077266">
    <property type="component" value="Unassembled WGS sequence"/>
</dbReference>
<dbReference type="OrthoDB" id="2399539at2759"/>
<dbReference type="AlphaFoldDB" id="A0A165DS98"/>
<evidence type="ECO:0000256" key="5">
    <source>
        <dbReference type="ARBA" id="ARBA00023242"/>
    </source>
</evidence>
<proteinExistence type="predicted"/>
<dbReference type="InterPro" id="IPR036864">
    <property type="entry name" value="Zn2-C6_fun-type_DNA-bd_sf"/>
</dbReference>
<keyword evidence="9" id="KW-1185">Reference proteome</keyword>
<sequence>MSSTQGNDSGGQRRRSVQPSGFSFTQPLSPDMFDPASGLGPRANASIACNSCRARKIKCSGERPSCANCALYRVQCEYVSGRARSVPPKGGVRKTPEGSSSTTTTGVKGEVSSSKSGPSSPPSFISWRLETPKQNAVNQSTAPSVATSPAYNAASTYPFDPRLYPPPHPLAHYASLPPTSFPVPPSFHPMQAMPQYSQLAYELGTGTLDPNTFDYAVEGDVSEERRIKDQYQYYCGPGA</sequence>
<evidence type="ECO:0000256" key="2">
    <source>
        <dbReference type="ARBA" id="ARBA00022723"/>
    </source>
</evidence>
<feature type="domain" description="Zn(2)-C6 fungal-type" evidence="7">
    <location>
        <begin position="48"/>
        <end position="78"/>
    </location>
</feature>
<dbReference type="PANTHER" id="PTHR47338">
    <property type="entry name" value="ZN(II)2CYS6 TRANSCRIPTION FACTOR (EUROFUNG)-RELATED"/>
    <property type="match status" value="1"/>
</dbReference>
<feature type="compositionally biased region" description="Low complexity" evidence="6">
    <location>
        <begin position="97"/>
        <end position="124"/>
    </location>
</feature>
<dbReference type="GO" id="GO:0000981">
    <property type="term" value="F:DNA-binding transcription factor activity, RNA polymerase II-specific"/>
    <property type="evidence" value="ECO:0007669"/>
    <property type="project" value="InterPro"/>
</dbReference>
<keyword evidence="2" id="KW-0479">Metal-binding</keyword>
<dbReference type="SMART" id="SM00066">
    <property type="entry name" value="GAL4"/>
    <property type="match status" value="1"/>
</dbReference>
<dbReference type="InterPro" id="IPR001138">
    <property type="entry name" value="Zn2Cys6_DnaBD"/>
</dbReference>
<keyword evidence="5" id="KW-0539">Nucleus</keyword>
<gene>
    <name evidence="8" type="ORF">EXIGLDRAFT_775738</name>
</gene>
<dbReference type="InterPro" id="IPR050815">
    <property type="entry name" value="TF_fung"/>
</dbReference>
<reference evidence="8 9" key="1">
    <citation type="journal article" date="2016" name="Mol. Biol. Evol.">
        <title>Comparative Genomics of Early-Diverging Mushroom-Forming Fungi Provides Insights into the Origins of Lignocellulose Decay Capabilities.</title>
        <authorList>
            <person name="Nagy L.G."/>
            <person name="Riley R."/>
            <person name="Tritt A."/>
            <person name="Adam C."/>
            <person name="Daum C."/>
            <person name="Floudas D."/>
            <person name="Sun H."/>
            <person name="Yadav J.S."/>
            <person name="Pangilinan J."/>
            <person name="Larsson K.H."/>
            <person name="Matsuura K."/>
            <person name="Barry K."/>
            <person name="Labutti K."/>
            <person name="Kuo R."/>
            <person name="Ohm R.A."/>
            <person name="Bhattacharya S.S."/>
            <person name="Shirouzu T."/>
            <person name="Yoshinaga Y."/>
            <person name="Martin F.M."/>
            <person name="Grigoriev I.V."/>
            <person name="Hibbett D.S."/>
        </authorList>
    </citation>
    <scope>NUCLEOTIDE SEQUENCE [LARGE SCALE GENOMIC DNA]</scope>
    <source>
        <strain evidence="8 9">HHB12029</strain>
    </source>
</reference>
<dbReference type="GO" id="GO:0008270">
    <property type="term" value="F:zinc ion binding"/>
    <property type="evidence" value="ECO:0007669"/>
    <property type="project" value="InterPro"/>
</dbReference>
<dbReference type="Gene3D" id="4.10.240.10">
    <property type="entry name" value="Zn(2)-C6 fungal-type DNA-binding domain"/>
    <property type="match status" value="1"/>
</dbReference>
<keyword evidence="4" id="KW-0804">Transcription</keyword>
<evidence type="ECO:0000313" key="8">
    <source>
        <dbReference type="EMBL" id="KZV85243.1"/>
    </source>
</evidence>
<dbReference type="STRING" id="1314781.A0A165DS98"/>
<organism evidence="8 9">
    <name type="scientific">Exidia glandulosa HHB12029</name>
    <dbReference type="NCBI Taxonomy" id="1314781"/>
    <lineage>
        <taxon>Eukaryota</taxon>
        <taxon>Fungi</taxon>
        <taxon>Dikarya</taxon>
        <taxon>Basidiomycota</taxon>
        <taxon>Agaricomycotina</taxon>
        <taxon>Agaricomycetes</taxon>
        <taxon>Auriculariales</taxon>
        <taxon>Exidiaceae</taxon>
        <taxon>Exidia</taxon>
    </lineage>
</organism>
<name>A0A165DS98_EXIGL</name>
<feature type="region of interest" description="Disordered" evidence="6">
    <location>
        <begin position="1"/>
        <end position="40"/>
    </location>
</feature>
<keyword evidence="3" id="KW-0805">Transcription regulation</keyword>
<protein>
    <recommendedName>
        <fullName evidence="7">Zn(2)-C6 fungal-type domain-containing protein</fullName>
    </recommendedName>
</protein>
<dbReference type="GO" id="GO:0005634">
    <property type="term" value="C:nucleus"/>
    <property type="evidence" value="ECO:0007669"/>
    <property type="project" value="UniProtKB-SubCell"/>
</dbReference>
<evidence type="ECO:0000256" key="4">
    <source>
        <dbReference type="ARBA" id="ARBA00023163"/>
    </source>
</evidence>
<evidence type="ECO:0000256" key="1">
    <source>
        <dbReference type="ARBA" id="ARBA00004123"/>
    </source>
</evidence>
<evidence type="ECO:0000259" key="7">
    <source>
        <dbReference type="PROSITE" id="PS50048"/>
    </source>
</evidence>
<dbReference type="EMBL" id="KV426194">
    <property type="protein sequence ID" value="KZV85243.1"/>
    <property type="molecule type" value="Genomic_DNA"/>
</dbReference>